<dbReference type="PANTHER" id="PTHR41339:SF1">
    <property type="entry name" value="SECRETED PROTEIN"/>
    <property type="match status" value="1"/>
</dbReference>
<protein>
    <recommendedName>
        <fullName evidence="3">Lipoprotein</fullName>
    </recommendedName>
</protein>
<gene>
    <name evidence="2" type="ORF">SDC9_61540</name>
</gene>
<name>A0A644XM50_9ZZZZ</name>
<reference evidence="2" key="1">
    <citation type="submission" date="2019-08" db="EMBL/GenBank/DDBJ databases">
        <authorList>
            <person name="Kucharzyk K."/>
            <person name="Murdoch R.W."/>
            <person name="Higgins S."/>
            <person name="Loffler F."/>
        </authorList>
    </citation>
    <scope>NUCLEOTIDE SEQUENCE</scope>
</reference>
<organism evidence="2">
    <name type="scientific">bioreactor metagenome</name>
    <dbReference type="NCBI Taxonomy" id="1076179"/>
    <lineage>
        <taxon>unclassified sequences</taxon>
        <taxon>metagenomes</taxon>
        <taxon>ecological metagenomes</taxon>
    </lineage>
</organism>
<feature type="region of interest" description="Disordered" evidence="1">
    <location>
        <begin position="250"/>
        <end position="273"/>
    </location>
</feature>
<proteinExistence type="predicted"/>
<comment type="caution">
    <text evidence="2">The sequence shown here is derived from an EMBL/GenBank/DDBJ whole genome shotgun (WGS) entry which is preliminary data.</text>
</comment>
<dbReference type="EMBL" id="VSSQ01002398">
    <property type="protein sequence ID" value="MPM15174.1"/>
    <property type="molecule type" value="Genomic_DNA"/>
</dbReference>
<dbReference type="PROSITE" id="PS51257">
    <property type="entry name" value="PROKAR_LIPOPROTEIN"/>
    <property type="match status" value="1"/>
</dbReference>
<evidence type="ECO:0008006" key="3">
    <source>
        <dbReference type="Google" id="ProtNLM"/>
    </source>
</evidence>
<evidence type="ECO:0000256" key="1">
    <source>
        <dbReference type="SAM" id="MobiDB-lite"/>
    </source>
</evidence>
<dbReference type="AlphaFoldDB" id="A0A644XM50"/>
<accession>A0A644XM50</accession>
<dbReference type="PANTHER" id="PTHR41339">
    <property type="entry name" value="LIPL48"/>
    <property type="match status" value="1"/>
</dbReference>
<sequence length="385" mass="40347">MKKFLLSIMMMATISAPAVLTSCGSDDPKPEPPVTESELKGSITTTQTLDAAITYTITGPVIVEDGGVLNIPAGTMIKAKNGFSNYILVLQGGKINARGTAEKPITLTADIENAKQGHWGGLIINGKAPLSGGTKGSTEINSAYSYGGDNVSDSSGELTYVKIEYTGARSSANVEHNGLTLNGVGNGTKIENIYIPYGADDGIEFFGGSVNVKNLLVVDSDDDMFDFTQGYTGTLENAYGIWQKGYSSSESDPRGIEADGNLDGLNPDEKGQSDFTVKNMTIELKLDASSDVKMQMQDVIKIRRGAKTTVTNALVKGVGTAMDLVDCTDGKGDAAAGTVINLTNSLTSPITGKDIKPGANAATIDIKTGNTGCPTDVFAWTGYKF</sequence>
<evidence type="ECO:0000313" key="2">
    <source>
        <dbReference type="EMBL" id="MPM15174.1"/>
    </source>
</evidence>